<proteinExistence type="predicted"/>
<reference evidence="1" key="2">
    <citation type="journal article" date="2015" name="Fish Shellfish Immunol.">
        <title>Early steps in the European eel (Anguilla anguilla)-Vibrio vulnificus interaction in the gills: Role of the RtxA13 toxin.</title>
        <authorList>
            <person name="Callol A."/>
            <person name="Pajuelo D."/>
            <person name="Ebbesson L."/>
            <person name="Teles M."/>
            <person name="MacKenzie S."/>
            <person name="Amaro C."/>
        </authorList>
    </citation>
    <scope>NUCLEOTIDE SEQUENCE</scope>
</reference>
<protein>
    <submittedName>
        <fullName evidence="1">Uncharacterized protein</fullName>
    </submittedName>
</protein>
<reference evidence="1" key="1">
    <citation type="submission" date="2014-11" db="EMBL/GenBank/DDBJ databases">
        <authorList>
            <person name="Amaro Gonzalez C."/>
        </authorList>
    </citation>
    <scope>NUCLEOTIDE SEQUENCE</scope>
</reference>
<dbReference type="AlphaFoldDB" id="A0A0E9WTJ5"/>
<sequence length="39" mass="4784">MSVLIASELFTNYNLEKKRNRQLQVFFLATSHRRRWLLC</sequence>
<evidence type="ECO:0000313" key="1">
    <source>
        <dbReference type="EMBL" id="JAH92860.1"/>
    </source>
</evidence>
<name>A0A0E9WTJ5_ANGAN</name>
<dbReference type="EMBL" id="GBXM01015717">
    <property type="protein sequence ID" value="JAH92860.1"/>
    <property type="molecule type" value="Transcribed_RNA"/>
</dbReference>
<accession>A0A0E9WTJ5</accession>
<organism evidence="1">
    <name type="scientific">Anguilla anguilla</name>
    <name type="common">European freshwater eel</name>
    <name type="synonym">Muraena anguilla</name>
    <dbReference type="NCBI Taxonomy" id="7936"/>
    <lineage>
        <taxon>Eukaryota</taxon>
        <taxon>Metazoa</taxon>
        <taxon>Chordata</taxon>
        <taxon>Craniata</taxon>
        <taxon>Vertebrata</taxon>
        <taxon>Euteleostomi</taxon>
        <taxon>Actinopterygii</taxon>
        <taxon>Neopterygii</taxon>
        <taxon>Teleostei</taxon>
        <taxon>Anguilliformes</taxon>
        <taxon>Anguillidae</taxon>
        <taxon>Anguilla</taxon>
    </lineage>
</organism>